<feature type="region of interest" description="Disordered" evidence="1">
    <location>
        <begin position="24"/>
        <end position="45"/>
    </location>
</feature>
<comment type="caution">
    <text evidence="2">The sequence shown here is derived from an EMBL/GenBank/DDBJ whole genome shotgun (WGS) entry which is preliminary data.</text>
</comment>
<accession>A0ABW6FF26</accession>
<keyword evidence="3" id="KW-1185">Reference proteome</keyword>
<organism evidence="2 3">
    <name type="scientific">Streptomyces albidochromogenes</name>
    <dbReference type="NCBI Taxonomy" id="329524"/>
    <lineage>
        <taxon>Bacteria</taxon>
        <taxon>Bacillati</taxon>
        <taxon>Actinomycetota</taxon>
        <taxon>Actinomycetes</taxon>
        <taxon>Kitasatosporales</taxon>
        <taxon>Streptomycetaceae</taxon>
        <taxon>Streptomyces</taxon>
    </lineage>
</organism>
<evidence type="ECO:0000313" key="2">
    <source>
        <dbReference type="EMBL" id="MFD5098266.1"/>
    </source>
</evidence>
<name>A0ABW6FF26_9ACTN</name>
<dbReference type="Proteomes" id="UP001598448">
    <property type="component" value="Unassembled WGS sequence"/>
</dbReference>
<protein>
    <recommendedName>
        <fullName evidence="4">Transcriptional regulator</fullName>
    </recommendedName>
</protein>
<evidence type="ECO:0008006" key="4">
    <source>
        <dbReference type="Google" id="ProtNLM"/>
    </source>
</evidence>
<sequence length="83" mass="9442">MTVTDLTHETQLRRALVWRDRAREDYQRESSPHRPQATTQSLTVTRRAVEQRRANTGRRHSFAQAALARAQAVRGLSVPMCAG</sequence>
<evidence type="ECO:0000256" key="1">
    <source>
        <dbReference type="SAM" id="MobiDB-lite"/>
    </source>
</evidence>
<dbReference type="EMBL" id="JBHXIJ010000017">
    <property type="protein sequence ID" value="MFD5098266.1"/>
    <property type="molecule type" value="Genomic_DNA"/>
</dbReference>
<proteinExistence type="predicted"/>
<dbReference type="RefSeq" id="WP_386708909.1">
    <property type="nucleotide sequence ID" value="NZ_JBHXIJ010000017.1"/>
</dbReference>
<reference evidence="2 3" key="1">
    <citation type="submission" date="2024-09" db="EMBL/GenBank/DDBJ databases">
        <title>The Natural Products Discovery Center: Release of the First 8490 Sequenced Strains for Exploring Actinobacteria Biosynthetic Diversity.</title>
        <authorList>
            <person name="Kalkreuter E."/>
            <person name="Kautsar S.A."/>
            <person name="Yang D."/>
            <person name="Bader C.D."/>
            <person name="Teijaro C.N."/>
            <person name="Fluegel L."/>
            <person name="Davis C.M."/>
            <person name="Simpson J.R."/>
            <person name="Lauterbach L."/>
            <person name="Steele A.D."/>
            <person name="Gui C."/>
            <person name="Meng S."/>
            <person name="Li G."/>
            <person name="Viehrig K."/>
            <person name="Ye F."/>
            <person name="Su P."/>
            <person name="Kiefer A.F."/>
            <person name="Nichols A."/>
            <person name="Cepeda A.J."/>
            <person name="Yan W."/>
            <person name="Fan B."/>
            <person name="Jiang Y."/>
            <person name="Adhikari A."/>
            <person name="Zheng C.-J."/>
            <person name="Schuster L."/>
            <person name="Cowan T.M."/>
            <person name="Smanski M.J."/>
            <person name="Chevrette M.G."/>
            <person name="De Carvalho L.P.S."/>
            <person name="Shen B."/>
        </authorList>
    </citation>
    <scope>NUCLEOTIDE SEQUENCE [LARGE SCALE GENOMIC DNA]</scope>
    <source>
        <strain evidence="2 3">NPDC058348</strain>
    </source>
</reference>
<gene>
    <name evidence="2" type="ORF">ACFWJN_04675</name>
</gene>
<evidence type="ECO:0000313" key="3">
    <source>
        <dbReference type="Proteomes" id="UP001598448"/>
    </source>
</evidence>